<dbReference type="GO" id="GO:0016226">
    <property type="term" value="P:iron-sulfur cluster assembly"/>
    <property type="evidence" value="ECO:0007669"/>
    <property type="project" value="InterPro"/>
</dbReference>
<dbReference type="EMBL" id="AP028679">
    <property type="protein sequence ID" value="BEQ14792.1"/>
    <property type="molecule type" value="Genomic_DNA"/>
</dbReference>
<dbReference type="InterPro" id="IPR002871">
    <property type="entry name" value="NIF_FeS_clus_asmbl_NifU_N"/>
</dbReference>
<dbReference type="Proteomes" id="UP001366166">
    <property type="component" value="Chromosome"/>
</dbReference>
<gene>
    <name evidence="2" type="ORF">FAK_18580</name>
</gene>
<reference evidence="3" key="1">
    <citation type="journal article" date="2023" name="Arch. Microbiol.">
        <title>Desulfoferula mesophilus gen. nov. sp. nov., a mesophilic sulfate-reducing bacterium isolated from a brackish lake sediment.</title>
        <authorList>
            <person name="Watanabe T."/>
            <person name="Yabe T."/>
            <person name="Tsuji J.M."/>
            <person name="Fukui M."/>
        </authorList>
    </citation>
    <scope>NUCLEOTIDE SEQUENCE [LARGE SCALE GENOMIC DNA]</scope>
    <source>
        <strain evidence="3">12FAK</strain>
    </source>
</reference>
<dbReference type="RefSeq" id="WP_338606467.1">
    <property type="nucleotide sequence ID" value="NZ_AP028679.1"/>
</dbReference>
<feature type="domain" description="NIF system FeS cluster assembly NifU N-terminal" evidence="1">
    <location>
        <begin position="3"/>
        <end position="122"/>
    </location>
</feature>
<keyword evidence="3" id="KW-1185">Reference proteome</keyword>
<evidence type="ECO:0000259" key="1">
    <source>
        <dbReference type="Pfam" id="PF01592"/>
    </source>
</evidence>
<dbReference type="AlphaFoldDB" id="A0AAU9F0M2"/>
<sequence length="132" mass="14299">MLSDEIKSHIVSPRNQGVMPGAHGVGEVLGPVCGDQLVVYLHFNGGRIKRASFTTHGCWAAVAMASWITEIVKGLAPPEALEVDAEALAREQAGLPEDKWPCARLVSLALHRAVRDWQRRQQVGDPKENGVA</sequence>
<dbReference type="PANTHER" id="PTHR10093">
    <property type="entry name" value="IRON-SULFUR CLUSTER ASSEMBLY ENZYME NIFU HOMOLOG"/>
    <property type="match status" value="1"/>
</dbReference>
<proteinExistence type="predicted"/>
<dbReference type="GO" id="GO:0005506">
    <property type="term" value="F:iron ion binding"/>
    <property type="evidence" value="ECO:0007669"/>
    <property type="project" value="InterPro"/>
</dbReference>
<accession>A0AAU9F0M2</accession>
<evidence type="ECO:0000313" key="3">
    <source>
        <dbReference type="Proteomes" id="UP001366166"/>
    </source>
</evidence>
<dbReference type="SUPFAM" id="SSF82649">
    <property type="entry name" value="SufE/NifU"/>
    <property type="match status" value="1"/>
</dbReference>
<evidence type="ECO:0000313" key="2">
    <source>
        <dbReference type="EMBL" id="BEQ14792.1"/>
    </source>
</evidence>
<dbReference type="KEGG" id="dmp:FAK_18580"/>
<protein>
    <submittedName>
        <fullName evidence="2">Iron-sulfur cluster assembly scaffold protein</fullName>
    </submittedName>
</protein>
<name>A0AAU9F0M2_9BACT</name>
<dbReference type="Gene3D" id="3.90.1010.10">
    <property type="match status" value="1"/>
</dbReference>
<organism evidence="2 3">
    <name type="scientific">Desulfoferula mesophila</name>
    <dbReference type="NCBI Taxonomy" id="3058419"/>
    <lineage>
        <taxon>Bacteria</taxon>
        <taxon>Pseudomonadati</taxon>
        <taxon>Thermodesulfobacteriota</taxon>
        <taxon>Desulfarculia</taxon>
        <taxon>Desulfarculales</taxon>
        <taxon>Desulfarculaceae</taxon>
        <taxon>Desulfoferula</taxon>
    </lineage>
</organism>
<dbReference type="CDD" id="cd06664">
    <property type="entry name" value="IscU_like"/>
    <property type="match status" value="1"/>
</dbReference>
<dbReference type="Pfam" id="PF01592">
    <property type="entry name" value="NifU_N"/>
    <property type="match status" value="1"/>
</dbReference>
<dbReference type="GO" id="GO:0051536">
    <property type="term" value="F:iron-sulfur cluster binding"/>
    <property type="evidence" value="ECO:0007669"/>
    <property type="project" value="InterPro"/>
</dbReference>